<dbReference type="Gene3D" id="3.90.1150.10">
    <property type="entry name" value="Aspartate Aminotransferase, domain 1"/>
    <property type="match status" value="1"/>
</dbReference>
<keyword evidence="2 7" id="KW-0032">Aminotransferase</keyword>
<dbReference type="InterPro" id="IPR015421">
    <property type="entry name" value="PyrdxlP-dep_Trfase_major"/>
</dbReference>
<proteinExistence type="inferred from homology"/>
<dbReference type="UniPathway" id="UPA00031">
    <property type="reaction ID" value="UER00012"/>
</dbReference>
<evidence type="ECO:0000256" key="4">
    <source>
        <dbReference type="ARBA" id="ARBA00022679"/>
    </source>
</evidence>
<dbReference type="EMBL" id="CP001899">
    <property type="protein sequence ID" value="ADC65815.1"/>
    <property type="molecule type" value="Genomic_DNA"/>
</dbReference>
<dbReference type="PANTHER" id="PTHR42885:SF2">
    <property type="entry name" value="HISTIDINOL-PHOSPHATE AMINOTRANSFERASE"/>
    <property type="match status" value="1"/>
</dbReference>
<comment type="similarity">
    <text evidence="7">Belongs to the class-II pyridoxal-phosphate-dependent aminotransferase family. Histidinol-phosphate aminotransferase subfamily.</text>
</comment>
<evidence type="ECO:0000256" key="1">
    <source>
        <dbReference type="ARBA" id="ARBA00001933"/>
    </source>
</evidence>
<dbReference type="GO" id="GO:0030170">
    <property type="term" value="F:pyridoxal phosphate binding"/>
    <property type="evidence" value="ECO:0007669"/>
    <property type="project" value="InterPro"/>
</dbReference>
<protein>
    <recommendedName>
        <fullName evidence="7">Histidinol-phosphate aminotransferase</fullName>
        <ecNumber evidence="7">2.6.1.9</ecNumber>
    </recommendedName>
    <alternativeName>
        <fullName evidence="7">Imidazole acetol-phosphate transaminase</fullName>
    </alternativeName>
</protein>
<reference evidence="10" key="1">
    <citation type="submission" date="2010-02" db="EMBL/GenBank/DDBJ databases">
        <title>Complete sequence of Ferroglobus placidus DSM 10642.</title>
        <authorList>
            <consortium name="US DOE Joint Genome Institute"/>
            <person name="Lucas S."/>
            <person name="Copeland A."/>
            <person name="Lapidus A."/>
            <person name="Cheng J.-F."/>
            <person name="Bruce D."/>
            <person name="Goodwin L."/>
            <person name="Pitluck S."/>
            <person name="Saunders E."/>
            <person name="Brettin T."/>
            <person name="Detter J.C."/>
            <person name="Han C."/>
            <person name="Tapia R."/>
            <person name="Larimer F."/>
            <person name="Land M."/>
            <person name="Hauser L."/>
            <person name="Kyrpides N."/>
            <person name="Ivanova N."/>
            <person name="Holmes D."/>
            <person name="Lovley D."/>
            <person name="Kyrpides N."/>
            <person name="Anderson I.J."/>
            <person name="Woyke T."/>
        </authorList>
    </citation>
    <scope>NUCLEOTIDE SEQUENCE [LARGE SCALE GENOMIC DNA]</scope>
    <source>
        <strain evidence="10">DSM 10642 / AEDII12DO</strain>
    </source>
</reference>
<dbReference type="eggNOG" id="arCOG04273">
    <property type="taxonomic scope" value="Archaea"/>
</dbReference>
<dbReference type="HAMAP" id="MF_01023">
    <property type="entry name" value="HisC_aminotrans_2"/>
    <property type="match status" value="1"/>
</dbReference>
<dbReference type="InterPro" id="IPR015422">
    <property type="entry name" value="PyrdxlP-dep_Trfase_small"/>
</dbReference>
<keyword evidence="10" id="KW-1185">Reference proteome</keyword>
<dbReference type="AlphaFoldDB" id="D3RZA2"/>
<name>D3RZA2_FERPA</name>
<sequence length="344" mass="39489">MRYVVGLINKYDAGKFPKDLKEMGIGRVIQLASNENPYPPPEEVIEAVKKEVLWINRYPHPEYRDLKEKIAEYCKVDYGMISIGSGAMDILKVIADVLLEPFDKVVVPMPSYSYYTFVSMLRDAGVEEVIFEGYRVNVESLSGKLVFLCSPNNPTGNTVDEKTVRDACENFEYVVLDEAYAEFAGKSFVKLLDEYENLIILRTFSKYFGLAGMRVGYSLSNESIAEAIEKIRSPFAISPLAAKAAEVALDNLDYYERVRRKIVTLREKMRRELENYYYVYPSEANFLLFKHDRENLVDEFLKRGIILRDVTGLRGLEGNHVRVTVGREGEVEIFLEVLREINED</sequence>
<keyword evidence="5 7" id="KW-0663">Pyridoxal phosphate</keyword>
<dbReference type="KEGG" id="fpl:Ferp_1669"/>
<comment type="catalytic activity">
    <reaction evidence="7">
        <text>L-histidinol phosphate + 2-oxoglutarate = 3-(imidazol-4-yl)-2-oxopropyl phosphate + L-glutamate</text>
        <dbReference type="Rhea" id="RHEA:23744"/>
        <dbReference type="ChEBI" id="CHEBI:16810"/>
        <dbReference type="ChEBI" id="CHEBI:29985"/>
        <dbReference type="ChEBI" id="CHEBI:57766"/>
        <dbReference type="ChEBI" id="CHEBI:57980"/>
        <dbReference type="EC" id="2.6.1.9"/>
    </reaction>
</comment>
<evidence type="ECO:0000313" key="10">
    <source>
        <dbReference type="Proteomes" id="UP000002613"/>
    </source>
</evidence>
<dbReference type="InterPro" id="IPR005861">
    <property type="entry name" value="HisP_aminotrans"/>
</dbReference>
<dbReference type="GO" id="GO:0004400">
    <property type="term" value="F:histidinol-phosphate transaminase activity"/>
    <property type="evidence" value="ECO:0007669"/>
    <property type="project" value="UniProtKB-UniRule"/>
</dbReference>
<evidence type="ECO:0000256" key="3">
    <source>
        <dbReference type="ARBA" id="ARBA00022605"/>
    </source>
</evidence>
<evidence type="ECO:0000256" key="2">
    <source>
        <dbReference type="ARBA" id="ARBA00022576"/>
    </source>
</evidence>
<keyword evidence="4 7" id="KW-0808">Transferase</keyword>
<dbReference type="PANTHER" id="PTHR42885">
    <property type="entry name" value="HISTIDINOL-PHOSPHATE AMINOTRANSFERASE-RELATED"/>
    <property type="match status" value="1"/>
</dbReference>
<evidence type="ECO:0000259" key="8">
    <source>
        <dbReference type="Pfam" id="PF00155"/>
    </source>
</evidence>
<dbReference type="HOGENOM" id="CLU_017584_3_1_2"/>
<comment type="cofactor">
    <cofactor evidence="1 7">
        <name>pyridoxal 5'-phosphate</name>
        <dbReference type="ChEBI" id="CHEBI:597326"/>
    </cofactor>
</comment>
<dbReference type="STRING" id="589924.Ferp_1669"/>
<dbReference type="NCBIfam" id="TIGR01141">
    <property type="entry name" value="hisC"/>
    <property type="match status" value="1"/>
</dbReference>
<evidence type="ECO:0000256" key="6">
    <source>
        <dbReference type="ARBA" id="ARBA00023102"/>
    </source>
</evidence>
<dbReference type="SUPFAM" id="SSF53383">
    <property type="entry name" value="PLP-dependent transferases"/>
    <property type="match status" value="1"/>
</dbReference>
<organism evidence="9 10">
    <name type="scientific">Ferroglobus placidus (strain DSM 10642 / AEDII12DO)</name>
    <dbReference type="NCBI Taxonomy" id="589924"/>
    <lineage>
        <taxon>Archaea</taxon>
        <taxon>Methanobacteriati</taxon>
        <taxon>Methanobacteriota</taxon>
        <taxon>Archaeoglobi</taxon>
        <taxon>Archaeoglobales</taxon>
        <taxon>Archaeoglobaceae</taxon>
        <taxon>Ferroglobus</taxon>
    </lineage>
</organism>
<dbReference type="InterPro" id="IPR004839">
    <property type="entry name" value="Aminotransferase_I/II_large"/>
</dbReference>
<dbReference type="RefSeq" id="WP_012966155.1">
    <property type="nucleotide sequence ID" value="NC_013849.1"/>
</dbReference>
<dbReference type="Proteomes" id="UP000002613">
    <property type="component" value="Chromosome"/>
</dbReference>
<evidence type="ECO:0000256" key="7">
    <source>
        <dbReference type="HAMAP-Rule" id="MF_01023"/>
    </source>
</evidence>
<gene>
    <name evidence="7" type="primary">hisC</name>
    <name evidence="9" type="ordered locus">Ferp_1669</name>
</gene>
<reference evidence="9 10" key="2">
    <citation type="journal article" date="2011" name="Stand. Genomic Sci.">
        <title>Complete genome sequence of Ferroglobus placidus AEDII12DO.</title>
        <authorList>
            <person name="Anderson I."/>
            <person name="Risso C."/>
            <person name="Holmes D."/>
            <person name="Lucas S."/>
            <person name="Copeland A."/>
            <person name="Lapidus A."/>
            <person name="Cheng J.F."/>
            <person name="Bruce D."/>
            <person name="Goodwin L."/>
            <person name="Pitluck S."/>
            <person name="Saunders E."/>
            <person name="Brettin T."/>
            <person name="Detter J.C."/>
            <person name="Han C."/>
            <person name="Tapia R."/>
            <person name="Larimer F."/>
            <person name="Land M."/>
            <person name="Hauser L."/>
            <person name="Woyke T."/>
            <person name="Lovley D."/>
            <person name="Kyrpides N."/>
            <person name="Ivanova N."/>
        </authorList>
    </citation>
    <scope>NUCLEOTIDE SEQUENCE [LARGE SCALE GENOMIC DNA]</scope>
    <source>
        <strain evidence="10">DSM 10642 / AEDII12DO</strain>
    </source>
</reference>
<dbReference type="GeneID" id="8779194"/>
<dbReference type="InterPro" id="IPR015424">
    <property type="entry name" value="PyrdxlP-dep_Trfase"/>
</dbReference>
<keyword evidence="3 7" id="KW-0028">Amino-acid biosynthesis</keyword>
<dbReference type="Pfam" id="PF00155">
    <property type="entry name" value="Aminotran_1_2"/>
    <property type="match status" value="1"/>
</dbReference>
<accession>D3RZA2</accession>
<dbReference type="GO" id="GO:0000105">
    <property type="term" value="P:L-histidine biosynthetic process"/>
    <property type="evidence" value="ECO:0007669"/>
    <property type="project" value="UniProtKB-UniRule"/>
</dbReference>
<dbReference type="Gene3D" id="3.40.640.10">
    <property type="entry name" value="Type I PLP-dependent aspartate aminotransferase-like (Major domain)"/>
    <property type="match status" value="1"/>
</dbReference>
<evidence type="ECO:0000256" key="5">
    <source>
        <dbReference type="ARBA" id="ARBA00022898"/>
    </source>
</evidence>
<dbReference type="CDD" id="cd00609">
    <property type="entry name" value="AAT_like"/>
    <property type="match status" value="1"/>
</dbReference>
<feature type="modified residue" description="N6-(pyridoxal phosphate)lysine" evidence="7">
    <location>
        <position position="206"/>
    </location>
</feature>
<dbReference type="PaxDb" id="589924-Ferp_1669"/>
<evidence type="ECO:0000313" key="9">
    <source>
        <dbReference type="EMBL" id="ADC65815.1"/>
    </source>
</evidence>
<comment type="pathway">
    <text evidence="7">Amino-acid biosynthesis; L-histidine biosynthesis; L-histidine from 5-phospho-alpha-D-ribose 1-diphosphate: step 7/9.</text>
</comment>
<dbReference type="EC" id="2.6.1.9" evidence="7"/>
<feature type="domain" description="Aminotransferase class I/classII large" evidence="8">
    <location>
        <begin position="28"/>
        <end position="338"/>
    </location>
</feature>
<keyword evidence="6 7" id="KW-0368">Histidine biosynthesis</keyword>